<evidence type="ECO:0000256" key="4">
    <source>
        <dbReference type="ARBA" id="ARBA00023163"/>
    </source>
</evidence>
<reference evidence="7 8" key="1">
    <citation type="journal article" date="2012" name="Genome Biol.">
        <title>Genome and low-iron response of an oceanic diatom adapted to chronic iron limitation.</title>
        <authorList>
            <person name="Lommer M."/>
            <person name="Specht M."/>
            <person name="Roy A.S."/>
            <person name="Kraemer L."/>
            <person name="Andreson R."/>
            <person name="Gutowska M.A."/>
            <person name="Wolf J."/>
            <person name="Bergner S.V."/>
            <person name="Schilhabel M.B."/>
            <person name="Klostermeier U.C."/>
            <person name="Beiko R.G."/>
            <person name="Rosenstiel P."/>
            <person name="Hippler M."/>
            <person name="Laroche J."/>
        </authorList>
    </citation>
    <scope>NUCLEOTIDE SEQUENCE [LARGE SCALE GENOMIC DNA]</scope>
    <source>
        <strain evidence="7 8">CCMP1005</strain>
    </source>
</reference>
<dbReference type="eggNOG" id="ENOG502RBAW">
    <property type="taxonomic scope" value="Eukaryota"/>
</dbReference>
<evidence type="ECO:0000256" key="3">
    <source>
        <dbReference type="ARBA" id="ARBA00022478"/>
    </source>
</evidence>
<accession>K0SCF0</accession>
<feature type="compositionally biased region" description="Basic residues" evidence="6">
    <location>
        <begin position="1"/>
        <end position="11"/>
    </location>
</feature>
<dbReference type="EMBL" id="AGNL01018037">
    <property type="protein sequence ID" value="EJK63738.1"/>
    <property type="molecule type" value="Genomic_DNA"/>
</dbReference>
<feature type="region of interest" description="Disordered" evidence="6">
    <location>
        <begin position="1"/>
        <end position="25"/>
    </location>
</feature>
<dbReference type="Proteomes" id="UP000266841">
    <property type="component" value="Unassembled WGS sequence"/>
</dbReference>
<keyword evidence="3" id="KW-0240">DNA-directed RNA polymerase</keyword>
<dbReference type="GO" id="GO:0005730">
    <property type="term" value="C:nucleolus"/>
    <property type="evidence" value="ECO:0007669"/>
    <property type="project" value="UniProtKB-SubCell"/>
</dbReference>
<evidence type="ECO:0008006" key="9">
    <source>
        <dbReference type="Google" id="ProtNLM"/>
    </source>
</evidence>
<dbReference type="PANTHER" id="PTHR14440">
    <property type="entry name" value="DNA-DIRECTED RNA POLYMERASE I SUBUNIT RPA49"/>
    <property type="match status" value="1"/>
</dbReference>
<sequence>MSERRSPKKRKDAPIAVSVSEPSSTDPVLISFPRGLPISIIEEDEGDLPKFKCRRLNSKRGLVVTGEDDTCTYSATAEGRGHDGRLTKTYVCVLDKKARTLKLVPAAEKGTIFALNQTVKEYYTPNVKHGTRLVGDGNVGDSGTSATDRVKMLVESFGSKKKQKVMKSRAANRVNINAVVGAGTLMAASVAKQEGISEANRKGMEEGGEQVNPSDAALDAARRNLLPPFNEKAEKPFEVYDAETIIGTSAWTRVSRIVTKKVVGESEQMNNTDDLILKLMGKINADKFPSIRTLMGSINMSKTSGTYKMKVAFYVYLATKFNNMLGNRGEIRGKTLDDCIHSCHLPHDVGYKLFETFGTAMQGDREGYQVSKPKRDSLLVQILILYVMAHGKRMKVSNLGPIFKDLNIRAKEGVERLRQAGFECKKSNSTGEYDACLNVPLTFPRPKLARR</sequence>
<evidence type="ECO:0000256" key="5">
    <source>
        <dbReference type="ARBA" id="ARBA00023242"/>
    </source>
</evidence>
<keyword evidence="4" id="KW-0804">Transcription</keyword>
<comment type="caution">
    <text evidence="7">The sequence shown here is derived from an EMBL/GenBank/DDBJ whole genome shotgun (WGS) entry which is preliminary data.</text>
</comment>
<evidence type="ECO:0000313" key="7">
    <source>
        <dbReference type="EMBL" id="EJK63738.1"/>
    </source>
</evidence>
<keyword evidence="8" id="KW-1185">Reference proteome</keyword>
<protein>
    <recommendedName>
        <fullName evidence="9">DNA-directed RNA polymerase I subunit RPA49</fullName>
    </recommendedName>
</protein>
<evidence type="ECO:0000313" key="8">
    <source>
        <dbReference type="Proteomes" id="UP000266841"/>
    </source>
</evidence>
<organism evidence="7 8">
    <name type="scientific">Thalassiosira oceanica</name>
    <name type="common">Marine diatom</name>
    <dbReference type="NCBI Taxonomy" id="159749"/>
    <lineage>
        <taxon>Eukaryota</taxon>
        <taxon>Sar</taxon>
        <taxon>Stramenopiles</taxon>
        <taxon>Ochrophyta</taxon>
        <taxon>Bacillariophyta</taxon>
        <taxon>Coscinodiscophyceae</taxon>
        <taxon>Thalassiosirophycidae</taxon>
        <taxon>Thalassiosirales</taxon>
        <taxon>Thalassiosiraceae</taxon>
        <taxon>Thalassiosira</taxon>
    </lineage>
</organism>
<name>K0SCF0_THAOC</name>
<dbReference type="GO" id="GO:0000428">
    <property type="term" value="C:DNA-directed RNA polymerase complex"/>
    <property type="evidence" value="ECO:0007669"/>
    <property type="project" value="UniProtKB-KW"/>
</dbReference>
<keyword evidence="5" id="KW-0539">Nucleus</keyword>
<dbReference type="AlphaFoldDB" id="K0SCF0"/>
<dbReference type="GO" id="GO:0003677">
    <property type="term" value="F:DNA binding"/>
    <property type="evidence" value="ECO:0007669"/>
    <property type="project" value="InterPro"/>
</dbReference>
<dbReference type="InterPro" id="IPR009668">
    <property type="entry name" value="RNA_pol-assoc_fac_A49-like"/>
</dbReference>
<gene>
    <name evidence="7" type="ORF">THAOC_15585</name>
</gene>
<dbReference type="Pfam" id="PF06870">
    <property type="entry name" value="RNA_pol_I_A49"/>
    <property type="match status" value="1"/>
</dbReference>
<evidence type="ECO:0000256" key="2">
    <source>
        <dbReference type="ARBA" id="ARBA00009430"/>
    </source>
</evidence>
<dbReference type="OMA" id="NIEDFAM"/>
<dbReference type="GO" id="GO:0006351">
    <property type="term" value="P:DNA-templated transcription"/>
    <property type="evidence" value="ECO:0007669"/>
    <property type="project" value="InterPro"/>
</dbReference>
<proteinExistence type="inferred from homology"/>
<comment type="similarity">
    <text evidence="2">Belongs to the eukaryotic RPA49/POLR1E RNA polymerase subunit family.</text>
</comment>
<dbReference type="OrthoDB" id="532500at2759"/>
<evidence type="ECO:0000256" key="6">
    <source>
        <dbReference type="SAM" id="MobiDB-lite"/>
    </source>
</evidence>
<comment type="subcellular location">
    <subcellularLocation>
        <location evidence="1">Nucleus</location>
        <location evidence="1">Nucleolus</location>
    </subcellularLocation>
</comment>
<evidence type="ECO:0000256" key="1">
    <source>
        <dbReference type="ARBA" id="ARBA00004604"/>
    </source>
</evidence>